<proteinExistence type="inferred from homology"/>
<comment type="caution">
    <text evidence="2">The sequence shown here is derived from an EMBL/GenBank/DDBJ whole genome shotgun (WGS) entry which is preliminary data.</text>
</comment>
<dbReference type="Gene3D" id="1.20.58.220">
    <property type="entry name" value="Phosphate transport system protein phou homolog 2, domain 2"/>
    <property type="match status" value="1"/>
</dbReference>
<protein>
    <submittedName>
        <fullName evidence="2">DUF47 family protein</fullName>
    </submittedName>
</protein>
<accession>A0ABS7ALF0</accession>
<evidence type="ECO:0000313" key="2">
    <source>
        <dbReference type="EMBL" id="MBW6409487.1"/>
    </source>
</evidence>
<organism evidence="2 3">
    <name type="scientific">Clostridium weizhouense</name>
    <dbReference type="NCBI Taxonomy" id="2859781"/>
    <lineage>
        <taxon>Bacteria</taxon>
        <taxon>Bacillati</taxon>
        <taxon>Bacillota</taxon>
        <taxon>Clostridia</taxon>
        <taxon>Eubacteriales</taxon>
        <taxon>Clostridiaceae</taxon>
        <taxon>Clostridium</taxon>
    </lineage>
</organism>
<dbReference type="Pfam" id="PF01865">
    <property type="entry name" value="PhoU_div"/>
    <property type="match status" value="1"/>
</dbReference>
<dbReference type="RefSeq" id="WP_219778546.1">
    <property type="nucleotide sequence ID" value="NZ_JAHXPT010000003.1"/>
</dbReference>
<evidence type="ECO:0000313" key="3">
    <source>
        <dbReference type="Proteomes" id="UP001519921"/>
    </source>
</evidence>
<dbReference type="InterPro" id="IPR052912">
    <property type="entry name" value="UPF0111_domain"/>
</dbReference>
<reference evidence="2 3" key="1">
    <citation type="submission" date="2021-07" db="EMBL/GenBank/DDBJ databases">
        <title>Clostridium weizhouense sp. nov., an anaerobic bacterium isolated from activated sludge of Petroleum wastewater.</title>
        <authorList>
            <person name="Li Q."/>
        </authorList>
    </citation>
    <scope>NUCLEOTIDE SEQUENCE [LARGE SCALE GENOMIC DNA]</scope>
    <source>
        <strain evidence="2 3">YB-6</strain>
    </source>
</reference>
<dbReference type="InterPro" id="IPR038078">
    <property type="entry name" value="PhoU-like_sf"/>
</dbReference>
<dbReference type="PANTHER" id="PTHR37298:SF1">
    <property type="entry name" value="UPF0111 PROTEIN YKAA"/>
    <property type="match status" value="1"/>
</dbReference>
<dbReference type="PANTHER" id="PTHR37298">
    <property type="entry name" value="UPF0111 PROTEIN YKAA"/>
    <property type="match status" value="1"/>
</dbReference>
<name>A0ABS7ALF0_9CLOT</name>
<gene>
    <name evidence="2" type="ORF">KYD98_05235</name>
</gene>
<dbReference type="InterPro" id="IPR018445">
    <property type="entry name" value="Put_Phosphate_transp_reg"/>
</dbReference>
<keyword evidence="3" id="KW-1185">Reference proteome</keyword>
<dbReference type="EMBL" id="JAHXPT010000003">
    <property type="protein sequence ID" value="MBW6409487.1"/>
    <property type="molecule type" value="Genomic_DNA"/>
</dbReference>
<sequence>MFNFNKKEDKFYILLSKMGKHTNDGGKLLRESLDTLHDKDTHVKKIEALEHKGDQLVRDIIKELNEAFITPIDREDIYAIVKEMDNILDSINSTIHRFVMFNINEGTEACKYLADKVVQATAEILELIHELNLIGNKSNSINKRLKRIDEIEDEADILFRKTVEKLFKDEIDPLTVMKWKEIYQILENTIDTCERVGNIVEGVVMKNA</sequence>
<evidence type="ECO:0000256" key="1">
    <source>
        <dbReference type="ARBA" id="ARBA00008591"/>
    </source>
</evidence>
<dbReference type="Proteomes" id="UP001519921">
    <property type="component" value="Unassembled WGS sequence"/>
</dbReference>
<comment type="similarity">
    <text evidence="1">Belongs to the UPF0111 family.</text>
</comment>